<keyword evidence="2" id="KW-1185">Reference proteome</keyword>
<reference evidence="1 2" key="1">
    <citation type="submission" date="2016-03" db="EMBL/GenBank/DDBJ databases">
        <authorList>
            <person name="Ploux O."/>
        </authorList>
    </citation>
    <scope>NUCLEOTIDE SEQUENCE [LARGE SCALE GENOMIC DNA]</scope>
    <source>
        <strain evidence="1 2">R-45370</strain>
    </source>
</reference>
<dbReference type="AlphaFoldDB" id="A0A177N544"/>
<organism evidence="1 2">
    <name type="scientific">Methylomonas lenta</name>
    <dbReference type="NCBI Taxonomy" id="980561"/>
    <lineage>
        <taxon>Bacteria</taxon>
        <taxon>Pseudomonadati</taxon>
        <taxon>Pseudomonadota</taxon>
        <taxon>Gammaproteobacteria</taxon>
        <taxon>Methylococcales</taxon>
        <taxon>Methylococcaceae</taxon>
        <taxon>Methylomonas</taxon>
    </lineage>
</organism>
<accession>A0A177N544</accession>
<gene>
    <name evidence="1" type="ORF">A1359_12840</name>
</gene>
<comment type="caution">
    <text evidence="1">The sequence shown here is derived from an EMBL/GenBank/DDBJ whole genome shotgun (WGS) entry which is preliminary data.</text>
</comment>
<protein>
    <recommendedName>
        <fullName evidence="3">PEP-CTERM protein-sorting domain-containing protein</fullName>
    </recommendedName>
</protein>
<evidence type="ECO:0000313" key="1">
    <source>
        <dbReference type="EMBL" id="OAI13116.1"/>
    </source>
</evidence>
<name>A0A177N544_9GAMM</name>
<dbReference type="EMBL" id="LUUI01000123">
    <property type="protein sequence ID" value="OAI13116.1"/>
    <property type="molecule type" value="Genomic_DNA"/>
</dbReference>
<evidence type="ECO:0000313" key="2">
    <source>
        <dbReference type="Proteomes" id="UP000078476"/>
    </source>
</evidence>
<dbReference type="Proteomes" id="UP000078476">
    <property type="component" value="Unassembled WGS sequence"/>
</dbReference>
<proteinExistence type="predicted"/>
<evidence type="ECO:0008006" key="3">
    <source>
        <dbReference type="Google" id="ProtNLM"/>
    </source>
</evidence>
<sequence>MDLISKQLYSEDDMKFQKNTIALLLGSSMAAISGQAAAHWSSGPFLYNDAGTNPMHLAAAELTNPATGTTFGTYEQTRAGGTSYGWIQAADPALWGNSHDNSGLAFTLSQTSKVTFTINTLGTATQVTPTGTSSYTDISGIDWTPAFSIFKGLAAQSSHEGAAANNTGLAANTPGNVEWGPYGSSQPYTAATDATYEATTGNTYTGNGTWGNFRSTASWVSGRDLSATAKFKDGTLIGTDPTLGGNNTSLLEYVDHIMGADGSHTVTGTFTLGPGDYSIWIGGTSLADAVAQQNNYQGLYNANLTDGVAYSDAALAYNTHLSTASPELQAAQAAYNAAMASHTNTQADRDAATDALQAELDKDSTAQSLRNTMLTAGADIIHYTDAIAHLRAKEGYTIQTTVSAVPVPGAVWLFGSAIAGLAGIGRRKSIAA</sequence>